<evidence type="ECO:0000256" key="13">
    <source>
        <dbReference type="ARBA" id="ARBA00042373"/>
    </source>
</evidence>
<keyword evidence="5" id="KW-1003">Cell membrane</keyword>
<dbReference type="Proteomes" id="UP000683000">
    <property type="component" value="Unassembled WGS sequence"/>
</dbReference>
<evidence type="ECO:0000256" key="6">
    <source>
        <dbReference type="ARBA" id="ARBA00022801"/>
    </source>
</evidence>
<evidence type="ECO:0000256" key="8">
    <source>
        <dbReference type="ARBA" id="ARBA00023180"/>
    </source>
</evidence>
<comment type="subcellular location">
    <subcellularLocation>
        <location evidence="2">Cell membrane</location>
        <topology evidence="2">Single-pass type II membrane protein</topology>
    </subcellularLocation>
</comment>
<dbReference type="EMBL" id="JAGFBS010000007">
    <property type="protein sequence ID" value="KAG6378253.1"/>
    <property type="molecule type" value="Genomic_DNA"/>
</dbReference>
<keyword evidence="6 15" id="KW-0378">Hydrolase</keyword>
<comment type="similarity">
    <text evidence="3">Belongs to the glycosyl hydrolase 17 family.</text>
</comment>
<evidence type="ECO:0000256" key="14">
    <source>
        <dbReference type="ARBA" id="ARBA00043078"/>
    </source>
</evidence>
<evidence type="ECO:0000256" key="5">
    <source>
        <dbReference type="ARBA" id="ARBA00022475"/>
    </source>
</evidence>
<dbReference type="InterPro" id="IPR050732">
    <property type="entry name" value="Beta-glucan_modifiers"/>
</dbReference>
<keyword evidence="16" id="KW-1185">Reference proteome</keyword>
<accession>A0A8I2YWN6</accession>
<proteinExistence type="inferred from homology"/>
<dbReference type="GO" id="GO:0009986">
    <property type="term" value="C:cell surface"/>
    <property type="evidence" value="ECO:0007669"/>
    <property type="project" value="TreeGrafter"/>
</dbReference>
<reference evidence="15" key="1">
    <citation type="submission" date="2021-03" db="EMBL/GenBank/DDBJ databases">
        <title>Evolutionary innovations through gain and loss of genes in the ectomycorrhizal Boletales.</title>
        <authorList>
            <person name="Wu G."/>
            <person name="Miyauchi S."/>
            <person name="Morin E."/>
            <person name="Yang Z.-L."/>
            <person name="Xu J."/>
            <person name="Martin F.M."/>
        </authorList>
    </citation>
    <scope>NUCLEOTIDE SEQUENCE</scope>
    <source>
        <strain evidence="15">BR01</strain>
    </source>
</reference>
<dbReference type="AlphaFoldDB" id="A0A8I2YWN6"/>
<evidence type="ECO:0000256" key="2">
    <source>
        <dbReference type="ARBA" id="ARBA00004401"/>
    </source>
</evidence>
<evidence type="ECO:0000256" key="7">
    <source>
        <dbReference type="ARBA" id="ARBA00023136"/>
    </source>
</evidence>
<evidence type="ECO:0000256" key="1">
    <source>
        <dbReference type="ARBA" id="ARBA00000382"/>
    </source>
</evidence>
<dbReference type="GO" id="GO:0071555">
    <property type="term" value="P:cell wall organization"/>
    <property type="evidence" value="ECO:0007669"/>
    <property type="project" value="UniProtKB-KW"/>
</dbReference>
<keyword evidence="9" id="KW-0119">Carbohydrate metabolism</keyword>
<dbReference type="InterPro" id="IPR017853">
    <property type="entry name" value="GH"/>
</dbReference>
<organism evidence="15 16">
    <name type="scientific">Boletus reticuloceps</name>
    <dbReference type="NCBI Taxonomy" id="495285"/>
    <lineage>
        <taxon>Eukaryota</taxon>
        <taxon>Fungi</taxon>
        <taxon>Dikarya</taxon>
        <taxon>Basidiomycota</taxon>
        <taxon>Agaricomycotina</taxon>
        <taxon>Agaricomycetes</taxon>
        <taxon>Agaricomycetidae</taxon>
        <taxon>Boletales</taxon>
        <taxon>Boletineae</taxon>
        <taxon>Boletaceae</taxon>
        <taxon>Boletoideae</taxon>
        <taxon>Boletus</taxon>
    </lineage>
</organism>
<keyword evidence="10" id="KW-0961">Cell wall biogenesis/degradation</keyword>
<dbReference type="PANTHER" id="PTHR16631:SF17">
    <property type="entry name" value="GLUCAN ENDO-1,3-BETA-GLUCOSIDASE BTGC"/>
    <property type="match status" value="1"/>
</dbReference>
<comment type="catalytic activity">
    <reaction evidence="1">
        <text>Hydrolysis of (1-&gt;3)-beta-D-glucosidic linkages in (1-&gt;3)-beta-D-glucans.</text>
        <dbReference type="EC" id="3.2.1.39"/>
    </reaction>
</comment>
<name>A0A8I2YWN6_9AGAM</name>
<dbReference type="GO" id="GO:0005886">
    <property type="term" value="C:plasma membrane"/>
    <property type="evidence" value="ECO:0007669"/>
    <property type="project" value="UniProtKB-SubCell"/>
</dbReference>
<gene>
    <name evidence="15" type="ORF">JVT61DRAFT_13959</name>
</gene>
<sequence>MPSSLPDSLDNWWCSTDTEYAFLGFSYEITACQSPSQLDADFADIRNNFNGRYVRLYGFCDNDDFYDDIVDAAWNNGLGVHALIWFGFDGGDEWETRRDSLINTLSTNPKAKFVTRGVQFGSEPLFDDVLSHDDLASQVYSAKAQLADVQIPVTVSELAYGYQERGGAQDVLDAIDYINIHMLPFFSTLATTGAEAWPLVENDMNWFIQNGNGKKMYFDENGWPSVTSSGVQPNSFLADASVNSEQQYYELLDSHCTDLKNAPGGGIGWFAHVYSDSQEPGYGVYDANGGQKFTSSPSPCAR</sequence>
<protein>
    <recommendedName>
        <fullName evidence="4">glucan endo-1,3-beta-D-glucosidase</fullName>
        <ecNumber evidence="4">3.2.1.39</ecNumber>
    </recommendedName>
    <alternativeName>
        <fullName evidence="14">Endo-1,3-beta-glucanase btgC</fullName>
    </alternativeName>
    <alternativeName>
        <fullName evidence="13">Laminarinase btgC</fullName>
    </alternativeName>
</protein>
<keyword evidence="11" id="KW-0624">Polysaccharide degradation</keyword>
<evidence type="ECO:0000313" key="15">
    <source>
        <dbReference type="EMBL" id="KAG6378253.1"/>
    </source>
</evidence>
<comment type="function">
    <text evidence="12">Glucanases play a role in cell expansion during growth, in cell-cell fusion during mating, and in spore release during sporulation. This enzyme may be involved in beta-glucan degradation. Active on laminarin and lichenan.</text>
</comment>
<evidence type="ECO:0000256" key="12">
    <source>
        <dbReference type="ARBA" id="ARBA00037649"/>
    </source>
</evidence>
<dbReference type="GO" id="GO:0005576">
    <property type="term" value="C:extracellular region"/>
    <property type="evidence" value="ECO:0007669"/>
    <property type="project" value="TreeGrafter"/>
</dbReference>
<dbReference type="EC" id="3.2.1.39" evidence="4"/>
<comment type="caution">
    <text evidence="15">The sequence shown here is derived from an EMBL/GenBank/DDBJ whole genome shotgun (WGS) entry which is preliminary data.</text>
</comment>
<evidence type="ECO:0000256" key="10">
    <source>
        <dbReference type="ARBA" id="ARBA00023316"/>
    </source>
</evidence>
<evidence type="ECO:0000256" key="11">
    <source>
        <dbReference type="ARBA" id="ARBA00023326"/>
    </source>
</evidence>
<dbReference type="PANTHER" id="PTHR16631">
    <property type="entry name" value="GLUCAN 1,3-BETA-GLUCOSIDASE"/>
    <property type="match status" value="1"/>
</dbReference>
<keyword evidence="8" id="KW-0325">Glycoprotein</keyword>
<dbReference type="GO" id="GO:0000272">
    <property type="term" value="P:polysaccharide catabolic process"/>
    <property type="evidence" value="ECO:0007669"/>
    <property type="project" value="UniProtKB-KW"/>
</dbReference>
<evidence type="ECO:0000313" key="16">
    <source>
        <dbReference type="Proteomes" id="UP000683000"/>
    </source>
</evidence>
<evidence type="ECO:0000256" key="9">
    <source>
        <dbReference type="ARBA" id="ARBA00023277"/>
    </source>
</evidence>
<dbReference type="SUPFAM" id="SSF51445">
    <property type="entry name" value="(Trans)glycosidases"/>
    <property type="match status" value="1"/>
</dbReference>
<dbReference type="GO" id="GO:0042973">
    <property type="term" value="F:glucan endo-1,3-beta-D-glucosidase activity"/>
    <property type="evidence" value="ECO:0007669"/>
    <property type="project" value="UniProtKB-EC"/>
</dbReference>
<evidence type="ECO:0000256" key="3">
    <source>
        <dbReference type="ARBA" id="ARBA00008773"/>
    </source>
</evidence>
<dbReference type="GO" id="GO:0009277">
    <property type="term" value="C:fungal-type cell wall"/>
    <property type="evidence" value="ECO:0007669"/>
    <property type="project" value="TreeGrafter"/>
</dbReference>
<dbReference type="OrthoDB" id="77201at2759"/>
<keyword evidence="7" id="KW-0472">Membrane</keyword>
<evidence type="ECO:0000256" key="4">
    <source>
        <dbReference type="ARBA" id="ARBA00012780"/>
    </source>
</evidence>